<reference evidence="3 4" key="1">
    <citation type="journal article" date="2015" name="Nature">
        <title>rRNA introns, odd ribosomes, and small enigmatic genomes across a large radiation of phyla.</title>
        <authorList>
            <person name="Brown C.T."/>
            <person name="Hug L.A."/>
            <person name="Thomas B.C."/>
            <person name="Sharon I."/>
            <person name="Castelle C.J."/>
            <person name="Singh A."/>
            <person name="Wilkins M.J."/>
            <person name="Williams K.H."/>
            <person name="Banfield J.F."/>
        </authorList>
    </citation>
    <scope>NUCLEOTIDE SEQUENCE [LARGE SCALE GENOMIC DNA]</scope>
</reference>
<dbReference type="Proteomes" id="UP000034740">
    <property type="component" value="Unassembled WGS sequence"/>
</dbReference>
<evidence type="ECO:0000313" key="3">
    <source>
        <dbReference type="EMBL" id="KKW35830.1"/>
    </source>
</evidence>
<feature type="compositionally biased region" description="Acidic residues" evidence="1">
    <location>
        <begin position="98"/>
        <end position="109"/>
    </location>
</feature>
<protein>
    <recommendedName>
        <fullName evidence="5">DUF1003 domain-containing protein</fullName>
    </recommendedName>
</protein>
<dbReference type="PATRIC" id="fig|1618605.3.peg.312"/>
<organism evidence="3 4">
    <name type="scientific">Candidatus Adlerbacteria bacterium GW2011_GWA1_54_10</name>
    <dbReference type="NCBI Taxonomy" id="1618605"/>
    <lineage>
        <taxon>Bacteria</taxon>
        <taxon>Candidatus Adleribacteriota</taxon>
    </lineage>
</organism>
<dbReference type="AlphaFoldDB" id="A0A0G1XY49"/>
<dbReference type="EMBL" id="LCRO01000003">
    <property type="protein sequence ID" value="KKW35830.1"/>
    <property type="molecule type" value="Genomic_DNA"/>
</dbReference>
<evidence type="ECO:0000313" key="4">
    <source>
        <dbReference type="Proteomes" id="UP000034740"/>
    </source>
</evidence>
<name>A0A0G1XY49_9BACT</name>
<evidence type="ECO:0008006" key="5">
    <source>
        <dbReference type="Google" id="ProtNLM"/>
    </source>
</evidence>
<accession>A0A0G1XY49</accession>
<keyword evidence="2" id="KW-0812">Transmembrane</keyword>
<proteinExistence type="predicted"/>
<gene>
    <name evidence="3" type="ORF">UY83_C0003G0115</name>
</gene>
<keyword evidence="2" id="KW-1133">Transmembrane helix</keyword>
<feature type="region of interest" description="Disordered" evidence="1">
    <location>
        <begin position="98"/>
        <end position="117"/>
    </location>
</feature>
<feature type="transmembrane region" description="Helical" evidence="2">
    <location>
        <begin position="21"/>
        <end position="43"/>
    </location>
</feature>
<keyword evidence="2" id="KW-0472">Membrane</keyword>
<evidence type="ECO:0000256" key="1">
    <source>
        <dbReference type="SAM" id="MobiDB-lite"/>
    </source>
</evidence>
<comment type="caution">
    <text evidence="3">The sequence shown here is derived from an EMBL/GenBank/DDBJ whole genome shotgun (WGS) entry which is preliminary data.</text>
</comment>
<sequence>MKETKQRLERSALAVTRAVGSPASIIVHTIVFIASFGAVYARLLPFDRMLLVLTTAVSLEAIYLAIFIQMTVNAQGHAIEEVEQDIDEIQEDIDELQEDVEEMSEEEKEDEIRKQQQKQTLEQIHDGLKKLMQDVERLQKKQ</sequence>
<evidence type="ECO:0000256" key="2">
    <source>
        <dbReference type="SAM" id="Phobius"/>
    </source>
</evidence>
<feature type="transmembrane region" description="Helical" evidence="2">
    <location>
        <begin position="49"/>
        <end position="68"/>
    </location>
</feature>